<organism evidence="2 3">
    <name type="scientific">Bifidobacterium subtile</name>
    <dbReference type="NCBI Taxonomy" id="77635"/>
    <lineage>
        <taxon>Bacteria</taxon>
        <taxon>Bacillati</taxon>
        <taxon>Actinomycetota</taxon>
        <taxon>Actinomycetes</taxon>
        <taxon>Bifidobacteriales</taxon>
        <taxon>Bifidobacteriaceae</taxon>
        <taxon>Bifidobacterium</taxon>
    </lineage>
</organism>
<dbReference type="EMBL" id="JGZR01000002">
    <property type="protein sequence ID" value="KFJ05007.1"/>
    <property type="molecule type" value="Genomic_DNA"/>
</dbReference>
<dbReference type="CDD" id="cd04458">
    <property type="entry name" value="CSP_CDS"/>
    <property type="match status" value="1"/>
</dbReference>
<dbReference type="PRINTS" id="PR00050">
    <property type="entry name" value="COLDSHOCK"/>
</dbReference>
<dbReference type="GO" id="GO:0003676">
    <property type="term" value="F:nucleic acid binding"/>
    <property type="evidence" value="ECO:0007669"/>
    <property type="project" value="InterPro"/>
</dbReference>
<keyword evidence="3" id="KW-1185">Reference proteome</keyword>
<dbReference type="InterPro" id="IPR012340">
    <property type="entry name" value="NA-bd_OB-fold"/>
</dbReference>
<dbReference type="PANTHER" id="PTHR11544">
    <property type="entry name" value="COLD SHOCK DOMAIN CONTAINING PROTEINS"/>
    <property type="match status" value="1"/>
</dbReference>
<accession>A0A087EB56</accession>
<dbReference type="Pfam" id="PF00313">
    <property type="entry name" value="CSD"/>
    <property type="match status" value="1"/>
</dbReference>
<gene>
    <name evidence="2" type="ORF">BISU_1535</name>
</gene>
<dbReference type="OrthoDB" id="7477356at2"/>
<protein>
    <submittedName>
        <fullName evidence="2">Cold shock protein</fullName>
    </submittedName>
</protein>
<evidence type="ECO:0000259" key="1">
    <source>
        <dbReference type="PROSITE" id="PS51857"/>
    </source>
</evidence>
<proteinExistence type="predicted"/>
<evidence type="ECO:0000313" key="2">
    <source>
        <dbReference type="EMBL" id="KFJ05007.1"/>
    </source>
</evidence>
<comment type="caution">
    <text evidence="2">The sequence shown here is derived from an EMBL/GenBank/DDBJ whole genome shotgun (WGS) entry which is preliminary data.</text>
</comment>
<dbReference type="SMART" id="SM00357">
    <property type="entry name" value="CSP"/>
    <property type="match status" value="1"/>
</dbReference>
<evidence type="ECO:0000313" key="3">
    <source>
        <dbReference type="Proteomes" id="UP000029055"/>
    </source>
</evidence>
<dbReference type="RefSeq" id="WP_024463739.1">
    <property type="nucleotide sequence ID" value="NZ_CP062939.1"/>
</dbReference>
<dbReference type="eggNOG" id="COG1278">
    <property type="taxonomic scope" value="Bacteria"/>
</dbReference>
<dbReference type="STRING" id="77635.BISU_1535"/>
<dbReference type="InterPro" id="IPR011129">
    <property type="entry name" value="CSD"/>
</dbReference>
<dbReference type="AlphaFoldDB" id="A0A087EB56"/>
<reference evidence="2 3" key="1">
    <citation type="submission" date="2014-03" db="EMBL/GenBank/DDBJ databases">
        <title>Genomics of Bifidobacteria.</title>
        <authorList>
            <person name="Ventura M."/>
            <person name="Milani C."/>
            <person name="Lugli G.A."/>
        </authorList>
    </citation>
    <scope>NUCLEOTIDE SEQUENCE [LARGE SCALE GENOMIC DNA]</scope>
    <source>
        <strain evidence="2 3">LMG 11597</strain>
    </source>
</reference>
<dbReference type="Gene3D" id="2.40.50.140">
    <property type="entry name" value="Nucleic acid-binding proteins"/>
    <property type="match status" value="1"/>
</dbReference>
<sequence>MPSGRVRWFDANKGYGFITGDDGKDVFLPSAALPAGVTTLRKGAKVEFSVADGRKGPQAMDVTLAAAAPSLVKATRPKPDDMAAIVEDLIKLLDSAGNGLRRRRYPSAAESRKLATLLRAVADNFDVQD</sequence>
<feature type="domain" description="CSD" evidence="1">
    <location>
        <begin position="1"/>
        <end position="64"/>
    </location>
</feature>
<name>A0A087EB56_9BIFI</name>
<dbReference type="InterPro" id="IPR050181">
    <property type="entry name" value="Cold_shock_domain"/>
</dbReference>
<dbReference type="Proteomes" id="UP000029055">
    <property type="component" value="Unassembled WGS sequence"/>
</dbReference>
<dbReference type="SUPFAM" id="SSF50249">
    <property type="entry name" value="Nucleic acid-binding proteins"/>
    <property type="match status" value="1"/>
</dbReference>
<dbReference type="InterPro" id="IPR002059">
    <property type="entry name" value="CSP_DNA-bd"/>
</dbReference>
<dbReference type="PROSITE" id="PS51857">
    <property type="entry name" value="CSD_2"/>
    <property type="match status" value="1"/>
</dbReference>